<dbReference type="NCBIfam" id="TIGR03696">
    <property type="entry name" value="Rhs_assc_core"/>
    <property type="match status" value="1"/>
</dbReference>
<proteinExistence type="predicted"/>
<dbReference type="InterPro" id="IPR022385">
    <property type="entry name" value="Rhs_assc_core"/>
</dbReference>
<dbReference type="PANTHER" id="PTHR32305:SF15">
    <property type="entry name" value="PROTEIN RHSA-RELATED"/>
    <property type="match status" value="1"/>
</dbReference>
<protein>
    <submittedName>
        <fullName evidence="2">RHS repeat-associated core domain-containing protein</fullName>
    </submittedName>
</protein>
<keyword evidence="3" id="KW-1185">Reference proteome</keyword>
<dbReference type="PANTHER" id="PTHR32305">
    <property type="match status" value="1"/>
</dbReference>
<evidence type="ECO:0000313" key="3">
    <source>
        <dbReference type="Proteomes" id="UP001207930"/>
    </source>
</evidence>
<dbReference type="EMBL" id="JAPDDS010000014">
    <property type="protein sequence ID" value="MCW1887021.1"/>
    <property type="molecule type" value="Genomic_DNA"/>
</dbReference>
<evidence type="ECO:0000256" key="1">
    <source>
        <dbReference type="SAM" id="MobiDB-lite"/>
    </source>
</evidence>
<dbReference type="Proteomes" id="UP001207930">
    <property type="component" value="Unassembled WGS sequence"/>
</dbReference>
<comment type="caution">
    <text evidence="2">The sequence shown here is derived from an EMBL/GenBank/DDBJ whole genome shotgun (WGS) entry which is preliminary data.</text>
</comment>
<name>A0ABT3FTW1_9BACT</name>
<dbReference type="Gene3D" id="2.180.10.10">
    <property type="entry name" value="RHS repeat-associated core"/>
    <property type="match status" value="1"/>
</dbReference>
<sequence length="390" mass="42927">MQYIIGSGPAITPRLAFTWGQDLSGSFQGAGGVGGLLCYHAAPSTDGSGNRVWGYSSYPTYDGNGNVTEYLSEDLEDGYENAPHYEYDPFGRQVAGSDNTPLYGFSTKPMDAETGLYYYGYRYYDPVTGRWPSRDPIEERGGVNLYGFVGNDGIRYLDTDGRIWVDGNGVQIPDQDLAKVVTYIFVDAKDFSEQALIQYQNAVAHDGVAGVAMSKTDTTDNFKDDWAKMDGEIGRVMIMVHGKNQSIRLSSAAQQMTSTGDGRTNISKSIAPNVQDLPQPKGNIRKAVLYLYSCHSDDCEKKAHGTGDHRQGDLAGTGETVAQAFFNKFPFERVYGTAGSVNYHSWRTGTAKSSPQYLTPYPEDGVWRVYCRPISFMLAPGQTLQEKNDD</sequence>
<accession>A0ABT3FTW1</accession>
<dbReference type="InterPro" id="IPR050708">
    <property type="entry name" value="T6SS_VgrG/RHS"/>
</dbReference>
<dbReference type="PRINTS" id="PR00394">
    <property type="entry name" value="RHSPROTEIN"/>
</dbReference>
<organism evidence="2 3">
    <name type="scientific">Luteolibacter flavescens</name>
    <dbReference type="NCBI Taxonomy" id="1859460"/>
    <lineage>
        <taxon>Bacteria</taxon>
        <taxon>Pseudomonadati</taxon>
        <taxon>Verrucomicrobiota</taxon>
        <taxon>Verrucomicrobiia</taxon>
        <taxon>Verrucomicrobiales</taxon>
        <taxon>Verrucomicrobiaceae</taxon>
        <taxon>Luteolibacter</taxon>
    </lineage>
</organism>
<evidence type="ECO:0000313" key="2">
    <source>
        <dbReference type="EMBL" id="MCW1887021.1"/>
    </source>
</evidence>
<feature type="region of interest" description="Disordered" evidence="1">
    <location>
        <begin position="257"/>
        <end position="277"/>
    </location>
</feature>
<gene>
    <name evidence="2" type="ORF">OKA04_19940</name>
</gene>
<feature type="compositionally biased region" description="Polar residues" evidence="1">
    <location>
        <begin position="257"/>
        <end position="272"/>
    </location>
</feature>
<reference evidence="2 3" key="1">
    <citation type="submission" date="2022-10" db="EMBL/GenBank/DDBJ databases">
        <title>Luteolibacter flavescens strain MCCC 1K03193, whole genome shotgun sequencing project.</title>
        <authorList>
            <person name="Zhao G."/>
            <person name="Shen L."/>
        </authorList>
    </citation>
    <scope>NUCLEOTIDE SEQUENCE [LARGE SCALE GENOMIC DNA]</scope>
    <source>
        <strain evidence="2 3">MCCC 1K03193</strain>
    </source>
</reference>